<dbReference type="AlphaFoldDB" id="A0A1H3TJ42"/>
<protein>
    <recommendedName>
        <fullName evidence="3">PIN domain-containing protein</fullName>
    </recommendedName>
</protein>
<organism evidence="1 2">
    <name type="scientific">Delftia lacustris</name>
    <dbReference type="NCBI Taxonomy" id="558537"/>
    <lineage>
        <taxon>Bacteria</taxon>
        <taxon>Pseudomonadati</taxon>
        <taxon>Pseudomonadota</taxon>
        <taxon>Betaproteobacteria</taxon>
        <taxon>Burkholderiales</taxon>
        <taxon>Comamonadaceae</taxon>
        <taxon>Delftia</taxon>
    </lineage>
</organism>
<name>A0A1H3TJ42_9BURK</name>
<reference evidence="1 2" key="1">
    <citation type="submission" date="2016-10" db="EMBL/GenBank/DDBJ databases">
        <authorList>
            <person name="de Groot N.N."/>
        </authorList>
    </citation>
    <scope>NUCLEOTIDE SEQUENCE [LARGE SCALE GENOMIC DNA]</scope>
    <source>
        <strain evidence="1 2">LMG 24775</strain>
    </source>
</reference>
<evidence type="ECO:0000313" key="2">
    <source>
        <dbReference type="Proteomes" id="UP000183417"/>
    </source>
</evidence>
<evidence type="ECO:0008006" key="3">
    <source>
        <dbReference type="Google" id="ProtNLM"/>
    </source>
</evidence>
<sequence length="149" mass="16609">MSRYLLGPRCLLWMANQEPATLQWFSTIRPLDCIVSDLSMAIAKAAVAETFHDLRDRNEWFSLLDALYANLRAEGASMLTSVDNKVLERFIEWRNFAPLDSQGPQGTAPLAQDLRLLIATADLLKVCYTEPANLYLTQAAARGVAVHAL</sequence>
<gene>
    <name evidence="1" type="ORF">SAMN05421547_1293</name>
</gene>
<evidence type="ECO:0000313" key="1">
    <source>
        <dbReference type="EMBL" id="SDZ49821.1"/>
    </source>
</evidence>
<dbReference type="EMBL" id="FNPE01000029">
    <property type="protein sequence ID" value="SDZ49821.1"/>
    <property type="molecule type" value="Genomic_DNA"/>
</dbReference>
<dbReference type="Proteomes" id="UP000183417">
    <property type="component" value="Unassembled WGS sequence"/>
</dbReference>
<accession>A0A1H3TJ42</accession>
<proteinExistence type="predicted"/>
<dbReference type="RefSeq" id="WP_074923567.1">
    <property type="nucleotide sequence ID" value="NZ_CP141274.1"/>
</dbReference>
<dbReference type="GeneID" id="94695502"/>